<dbReference type="Proteomes" id="UP001605036">
    <property type="component" value="Unassembled WGS sequence"/>
</dbReference>
<protein>
    <submittedName>
        <fullName evidence="1">Uncharacterized protein</fullName>
    </submittedName>
</protein>
<proteinExistence type="predicted"/>
<evidence type="ECO:0000313" key="2">
    <source>
        <dbReference type="Proteomes" id="UP001605036"/>
    </source>
</evidence>
<dbReference type="AlphaFoldDB" id="A0ABD1ZIU4"/>
<sequence>MDGCLMDGDDQCRTAAADSLLLFCCCRVASLGELAVLLTRCKLAESEVDSVVALLLCWGRSRRGSGGWAERRSVAGERAREKGRRGVDFGTSYPASLLLLLPEPSSFGKGY</sequence>
<keyword evidence="2" id="KW-1185">Reference proteome</keyword>
<organism evidence="1 2">
    <name type="scientific">Riccia fluitans</name>
    <dbReference type="NCBI Taxonomy" id="41844"/>
    <lineage>
        <taxon>Eukaryota</taxon>
        <taxon>Viridiplantae</taxon>
        <taxon>Streptophyta</taxon>
        <taxon>Embryophyta</taxon>
        <taxon>Marchantiophyta</taxon>
        <taxon>Marchantiopsida</taxon>
        <taxon>Marchantiidae</taxon>
        <taxon>Marchantiales</taxon>
        <taxon>Ricciaceae</taxon>
        <taxon>Riccia</taxon>
    </lineage>
</organism>
<accession>A0ABD1ZIU4</accession>
<evidence type="ECO:0000313" key="1">
    <source>
        <dbReference type="EMBL" id="KAL2650154.1"/>
    </source>
</evidence>
<name>A0ABD1ZIU4_9MARC</name>
<reference evidence="1 2" key="1">
    <citation type="submission" date="2024-09" db="EMBL/GenBank/DDBJ databases">
        <title>Chromosome-scale assembly of Riccia fluitans.</title>
        <authorList>
            <person name="Paukszto L."/>
            <person name="Sawicki J."/>
            <person name="Karawczyk K."/>
            <person name="Piernik-Szablinska J."/>
            <person name="Szczecinska M."/>
            <person name="Mazdziarz M."/>
        </authorList>
    </citation>
    <scope>NUCLEOTIDE SEQUENCE [LARGE SCALE GENOMIC DNA]</scope>
    <source>
        <strain evidence="1">Rf_01</strain>
        <tissue evidence="1">Aerial parts of the thallus</tissue>
    </source>
</reference>
<comment type="caution">
    <text evidence="1">The sequence shown here is derived from an EMBL/GenBank/DDBJ whole genome shotgun (WGS) entry which is preliminary data.</text>
</comment>
<dbReference type="EMBL" id="JBHFFA010000001">
    <property type="protein sequence ID" value="KAL2650154.1"/>
    <property type="molecule type" value="Genomic_DNA"/>
</dbReference>
<gene>
    <name evidence="1" type="ORF">R1flu_018282</name>
</gene>